<keyword evidence="1" id="KW-1133">Transmembrane helix</keyword>
<name>A0A5C8KLC2_9GAMM</name>
<organism evidence="3 4">
    <name type="scientific">Alkalisalibacterium limincola</name>
    <dbReference type="NCBI Taxonomy" id="2699169"/>
    <lineage>
        <taxon>Bacteria</taxon>
        <taxon>Pseudomonadati</taxon>
        <taxon>Pseudomonadota</taxon>
        <taxon>Gammaproteobacteria</taxon>
        <taxon>Lysobacterales</taxon>
        <taxon>Lysobacteraceae</taxon>
        <taxon>Alkalisalibacterium</taxon>
    </lineage>
</organism>
<proteinExistence type="predicted"/>
<dbReference type="AlphaFoldDB" id="A0A5C8KLC2"/>
<dbReference type="Pfam" id="PF20249">
    <property type="entry name" value="VasX_N"/>
    <property type="match status" value="1"/>
</dbReference>
<comment type="caution">
    <text evidence="3">The sequence shown here is derived from an EMBL/GenBank/DDBJ whole genome shotgun (WGS) entry which is preliminary data.</text>
</comment>
<keyword evidence="1" id="KW-0472">Membrane</keyword>
<keyword evidence="1" id="KW-0812">Transmembrane</keyword>
<evidence type="ECO:0000259" key="2">
    <source>
        <dbReference type="Pfam" id="PF20249"/>
    </source>
</evidence>
<dbReference type="RefSeq" id="WP_147892082.1">
    <property type="nucleotide sequence ID" value="NZ_VRTS01000007.1"/>
</dbReference>
<dbReference type="NCBIfam" id="NF041559">
    <property type="entry name" value="BTH_I2691_fam"/>
    <property type="match status" value="1"/>
</dbReference>
<feature type="domain" description="Toxin VasX N-terminal region" evidence="2">
    <location>
        <begin position="22"/>
        <end position="184"/>
    </location>
</feature>
<dbReference type="InterPro" id="IPR048126">
    <property type="entry name" value="Toxin_VasX"/>
</dbReference>
<gene>
    <name evidence="3" type="ORF">FU658_10730</name>
</gene>
<sequence length="877" mass="97491">MTTATATPPDTSLRGRDCRSTCPYHRIGLPILPVRYGLVRSPNLPGLRKLEGPLAKHEMGVESIAIDSEDPYGYALRTLRTGWVYVFDENRGELDVYQVSDRGFLFRHTLWSTEQDSDAPLPCSDVGHQGAASLITIPNANRATKPVWISYSPVRWTMAVEDEHRSDGALRERHMVKFDPAQWLGGNSHDGAAPIQEVGRHVLELSYLSDSSSLLRRALPWAALPRAGGDSLARMIQHSAERLAPGKGLLLALPDPEGIASDLAEVMNHELESYIESYDSETRRKIAVCEAIEKLEFVVREDAENRLTNRLESQAREWEIEQWRGNSARPANPERAREIRARLNQDALDRAADAAWSTHAGRKDEATGLYIGGRYDENARRAWREGLENRLSEFYQAVIDPLATAHCQWMQSKSLAEHFACNFDCEDARSGGAYIVSLSACIGSTQDKAECAKLYTDWLQTDSDDNPIQRALGYNQTQLLQPLEASSSYDWASLPWGNFAAAFTLAARRVGPAETDAMGAFIARLSGPIERTAMKAASSGVVYRSLVKLGTVTEQPMVVVEIRGTGRDFWRHLARSMIELTGEPVSEHRMRAAVVAQMRGWEARGVPMNSVTSNKWLVAVNEWDLRAMPEHLRGPEQMQARITWLASRVHDPDALRQLGFSAWKSRMQRASPSVNRAISVGGGTILGALLSHASLSSLQGEMSRSLAHQRPQVQRRILTQYTLISGIYAEAIGEVAEKVGRGQLAMRSSERVRSVGTAIRKLGRGLGVFGGILLAAYDVHEGFRAIQRGDERFGRAQVLVGALSGVVVFLMIIVGSFWLILTASALIMVASLVLDYFRPSRSELWLERCYSWGRLGPDGWYRTERDEQRDFVIALGN</sequence>
<dbReference type="EMBL" id="VRTS01000007">
    <property type="protein sequence ID" value="TXK61039.1"/>
    <property type="molecule type" value="Genomic_DNA"/>
</dbReference>
<dbReference type="InterPro" id="IPR046864">
    <property type="entry name" value="VasX_N"/>
</dbReference>
<accession>A0A5C8KLC2</accession>
<dbReference type="OrthoDB" id="8664525at2"/>
<dbReference type="Proteomes" id="UP000321248">
    <property type="component" value="Unassembled WGS sequence"/>
</dbReference>
<evidence type="ECO:0000313" key="3">
    <source>
        <dbReference type="EMBL" id="TXK61039.1"/>
    </source>
</evidence>
<protein>
    <recommendedName>
        <fullName evidence="2">Toxin VasX N-terminal region domain-containing protein</fullName>
    </recommendedName>
</protein>
<evidence type="ECO:0000256" key="1">
    <source>
        <dbReference type="SAM" id="Phobius"/>
    </source>
</evidence>
<dbReference type="CDD" id="cd20707">
    <property type="entry name" value="MIX_III"/>
    <property type="match status" value="1"/>
</dbReference>
<feature type="transmembrane region" description="Helical" evidence="1">
    <location>
        <begin position="793"/>
        <end position="812"/>
    </location>
</feature>
<evidence type="ECO:0000313" key="4">
    <source>
        <dbReference type="Proteomes" id="UP000321248"/>
    </source>
</evidence>
<reference evidence="3 4" key="1">
    <citation type="submission" date="2019-08" db="EMBL/GenBank/DDBJ databases">
        <authorList>
            <person name="Karlyshev A.V."/>
        </authorList>
    </citation>
    <scope>NUCLEOTIDE SEQUENCE [LARGE SCALE GENOMIC DNA]</scope>
    <source>
        <strain evidence="3 4">Alg18-2.2</strain>
    </source>
</reference>
<keyword evidence="4" id="KW-1185">Reference proteome</keyword>